<dbReference type="Gene3D" id="3.40.390.10">
    <property type="entry name" value="Collagenase (Catalytic Domain)"/>
    <property type="match status" value="1"/>
</dbReference>
<evidence type="ECO:0000313" key="1">
    <source>
        <dbReference type="EMBL" id="GGC60235.1"/>
    </source>
</evidence>
<protein>
    <recommendedName>
        <fullName evidence="3">Astacin (Peptidase family M12A)</fullName>
    </recommendedName>
</protein>
<dbReference type="Proteomes" id="UP000651668">
    <property type="component" value="Unassembled WGS sequence"/>
</dbReference>
<evidence type="ECO:0008006" key="3">
    <source>
        <dbReference type="Google" id="ProtNLM"/>
    </source>
</evidence>
<dbReference type="SUPFAM" id="SSF55486">
    <property type="entry name" value="Metalloproteases ('zincins'), catalytic domain"/>
    <property type="match status" value="1"/>
</dbReference>
<keyword evidence="2" id="KW-1185">Reference proteome</keyword>
<reference evidence="1" key="2">
    <citation type="submission" date="2020-09" db="EMBL/GenBank/DDBJ databases">
        <authorList>
            <person name="Sun Q."/>
            <person name="Zhou Y."/>
        </authorList>
    </citation>
    <scope>NUCLEOTIDE SEQUENCE</scope>
    <source>
        <strain evidence="1">CGMCC 1.15343</strain>
    </source>
</reference>
<dbReference type="EMBL" id="BMIL01000003">
    <property type="protein sequence ID" value="GGC60235.1"/>
    <property type="molecule type" value="Genomic_DNA"/>
</dbReference>
<dbReference type="RefSeq" id="WP_188625974.1">
    <property type="nucleotide sequence ID" value="NZ_BMIL01000003.1"/>
</dbReference>
<sequence length="399" mass="44718">MDQQSIPILEGYPQEIIRRLELRNKRRQEALPGTLEGRPLQLVMEDLLLWDEPVLTISFKGGSTELHRRIAEVASEWTQHANIHFDFGYNEETGEYRTWVADDTSSIRVGFQDPGYWSFVGTDSLDPEICATGEITLNLEGFDRVLPSNWKGKVLHEFGHALGFHHEHQSPVSKCDFDWDKLYDYLAGPPNFWSKEQVDHNLKEMPAGGLTFSPYDKYSIMHYAFPEWMFVSGTSSPCYVSEQGTLSAQDKIMAAEAYPSGTDQIEVQRSAREEAIKLLLSASPQLQVAEQQRLNGRAYALAAQTYARQSISRLTQPDIAYEVKRAILFAAGQGGEDPSNLGDQISLGNLLPTDYAYQFLADLLDEVAKRFNPAAAVRLKDVSGANTVSDCIAMVKGKL</sequence>
<gene>
    <name evidence="1" type="ORF">GCM10011387_12310</name>
</gene>
<reference evidence="1" key="1">
    <citation type="journal article" date="2014" name="Int. J. Syst. Evol. Microbiol.">
        <title>Complete genome sequence of Corynebacterium casei LMG S-19264T (=DSM 44701T), isolated from a smear-ripened cheese.</title>
        <authorList>
            <consortium name="US DOE Joint Genome Institute (JGI-PGF)"/>
            <person name="Walter F."/>
            <person name="Albersmeier A."/>
            <person name="Kalinowski J."/>
            <person name="Ruckert C."/>
        </authorList>
    </citation>
    <scope>NUCLEOTIDE SEQUENCE</scope>
    <source>
        <strain evidence="1">CGMCC 1.15343</strain>
    </source>
</reference>
<dbReference type="AlphaFoldDB" id="A0A916U4R3"/>
<accession>A0A916U4R3</accession>
<dbReference type="InterPro" id="IPR024079">
    <property type="entry name" value="MetalloPept_cat_dom_sf"/>
</dbReference>
<evidence type="ECO:0000313" key="2">
    <source>
        <dbReference type="Proteomes" id="UP000651668"/>
    </source>
</evidence>
<name>A0A916U4R3_9SPHI</name>
<comment type="caution">
    <text evidence="1">The sequence shown here is derived from an EMBL/GenBank/DDBJ whole genome shotgun (WGS) entry which is preliminary data.</text>
</comment>
<dbReference type="GO" id="GO:0008237">
    <property type="term" value="F:metallopeptidase activity"/>
    <property type="evidence" value="ECO:0007669"/>
    <property type="project" value="InterPro"/>
</dbReference>
<proteinExistence type="predicted"/>
<organism evidence="1 2">
    <name type="scientific">Pedobacter quisquiliarum</name>
    <dbReference type="NCBI Taxonomy" id="1834438"/>
    <lineage>
        <taxon>Bacteria</taxon>
        <taxon>Pseudomonadati</taxon>
        <taxon>Bacteroidota</taxon>
        <taxon>Sphingobacteriia</taxon>
        <taxon>Sphingobacteriales</taxon>
        <taxon>Sphingobacteriaceae</taxon>
        <taxon>Pedobacter</taxon>
    </lineage>
</organism>